<proteinExistence type="predicted"/>
<sequence>MNHKHVLVVVAVVQEGMMSSESCGTFSFHRLVGVFLVHQSCSSLLFVYLLKGICGFLYAFSVIICRNFVMFPNKKEGTLFCQERHPYSST</sequence>
<keyword evidence="3" id="KW-1185">Reference proteome</keyword>
<keyword evidence="1" id="KW-0812">Transmembrane</keyword>
<evidence type="ECO:0000256" key="1">
    <source>
        <dbReference type="SAM" id="Phobius"/>
    </source>
</evidence>
<dbReference type="AlphaFoldDB" id="A0A2G5EUY7"/>
<gene>
    <name evidence="2" type="ORF">AQUCO_00400455v1</name>
</gene>
<keyword evidence="1" id="KW-1133">Transmembrane helix</keyword>
<protein>
    <submittedName>
        <fullName evidence="2">Uncharacterized protein</fullName>
    </submittedName>
</protein>
<name>A0A2G5EUY7_AQUCA</name>
<accession>A0A2G5EUY7</accession>
<evidence type="ECO:0000313" key="2">
    <source>
        <dbReference type="EMBL" id="PIA59573.1"/>
    </source>
</evidence>
<feature type="transmembrane region" description="Helical" evidence="1">
    <location>
        <begin position="44"/>
        <end position="65"/>
    </location>
</feature>
<dbReference type="EMBL" id="KZ305021">
    <property type="protein sequence ID" value="PIA59573.1"/>
    <property type="molecule type" value="Genomic_DNA"/>
</dbReference>
<reference evidence="2 3" key="1">
    <citation type="submission" date="2017-09" db="EMBL/GenBank/DDBJ databases">
        <title>WGS assembly of Aquilegia coerulea Goldsmith.</title>
        <authorList>
            <person name="Hodges S."/>
            <person name="Kramer E."/>
            <person name="Nordborg M."/>
            <person name="Tomkins J."/>
            <person name="Borevitz J."/>
            <person name="Derieg N."/>
            <person name="Yan J."/>
            <person name="Mihaltcheva S."/>
            <person name="Hayes R.D."/>
            <person name="Rokhsar D."/>
        </authorList>
    </citation>
    <scope>NUCLEOTIDE SEQUENCE [LARGE SCALE GENOMIC DNA]</scope>
    <source>
        <strain evidence="3">cv. Goldsmith</strain>
    </source>
</reference>
<dbReference type="InParanoid" id="A0A2G5EUY7"/>
<organism evidence="2 3">
    <name type="scientific">Aquilegia coerulea</name>
    <name type="common">Rocky mountain columbine</name>
    <dbReference type="NCBI Taxonomy" id="218851"/>
    <lineage>
        <taxon>Eukaryota</taxon>
        <taxon>Viridiplantae</taxon>
        <taxon>Streptophyta</taxon>
        <taxon>Embryophyta</taxon>
        <taxon>Tracheophyta</taxon>
        <taxon>Spermatophyta</taxon>
        <taxon>Magnoliopsida</taxon>
        <taxon>Ranunculales</taxon>
        <taxon>Ranunculaceae</taxon>
        <taxon>Thalictroideae</taxon>
        <taxon>Aquilegia</taxon>
    </lineage>
</organism>
<evidence type="ECO:0000313" key="3">
    <source>
        <dbReference type="Proteomes" id="UP000230069"/>
    </source>
</evidence>
<dbReference type="Proteomes" id="UP000230069">
    <property type="component" value="Unassembled WGS sequence"/>
</dbReference>
<keyword evidence="1" id="KW-0472">Membrane</keyword>